<dbReference type="Proteomes" id="UP000256269">
    <property type="component" value="Unassembled WGS sequence"/>
</dbReference>
<dbReference type="OrthoDB" id="3576575at2"/>
<sequence>MRTFRTVLEQRIWERRQTLEEFAEYAETYAREQGEPGTLGVRHLQRLVAGRGPKGRPLGAVRPATARLLESILGVSVDELLEPPEVGRGVEMPVIREGFDAVLERFDEYAGWAQGTAERRVRGSVVGERSATRRNVGRTQLTGALAEYYAEPPPRHVLYGIRCGATEVVTSIVTRPGWLGLACALGEGDQLAFVPEVPVTRRWRDEVSLGAAVQRLAEVAGAGVRMTDVPLYRLVEVDARLGKITGTVTATSFVEYALTMDLLERELVDAVASRASAMPLRDRYLPDLASTLDISGRLCAGGVLALCAIARPADRYRGPADYALLVQERSGNVLNAAGRLAVIPKGFHQPMNDVRADAQIGVTLLRELEEELFGRGEVDSTAGTRRVAVPMHPGRVSEPMRWLLEEHDRMRMECTAFGLNLVSGNYEFASLIVIEDDEFWARYGGHIEANWESAGLRVYSSLDRELLTELISDESWSNEGLFAFCEGLRRLAQLGGERVNVPTMEATASGR</sequence>
<dbReference type="RefSeq" id="WP_116175704.1">
    <property type="nucleotide sequence ID" value="NZ_CP144375.1"/>
</dbReference>
<reference evidence="1 2" key="1">
    <citation type="submission" date="2018-08" db="EMBL/GenBank/DDBJ databases">
        <title>Genomic Encyclopedia of Archaeal and Bacterial Type Strains, Phase II (KMG-II): from individual species to whole genera.</title>
        <authorList>
            <person name="Goeker M."/>
        </authorList>
    </citation>
    <scope>NUCLEOTIDE SEQUENCE [LARGE SCALE GENOMIC DNA]</scope>
    <source>
        <strain evidence="1 2">DSM 45791</strain>
    </source>
</reference>
<name>A0A3E0HL06_9PSEU</name>
<dbReference type="AlphaFoldDB" id="A0A3E0HL06"/>
<organism evidence="1 2">
    <name type="scientific">Kutzneria buriramensis</name>
    <dbReference type="NCBI Taxonomy" id="1045776"/>
    <lineage>
        <taxon>Bacteria</taxon>
        <taxon>Bacillati</taxon>
        <taxon>Actinomycetota</taxon>
        <taxon>Actinomycetes</taxon>
        <taxon>Pseudonocardiales</taxon>
        <taxon>Pseudonocardiaceae</taxon>
        <taxon>Kutzneria</taxon>
    </lineage>
</organism>
<comment type="caution">
    <text evidence="1">The sequence shown here is derived from an EMBL/GenBank/DDBJ whole genome shotgun (WGS) entry which is preliminary data.</text>
</comment>
<accession>A0A3E0HL06</accession>
<proteinExistence type="predicted"/>
<protein>
    <submittedName>
        <fullName evidence="1">Uncharacterized protein</fullName>
    </submittedName>
</protein>
<evidence type="ECO:0000313" key="1">
    <source>
        <dbReference type="EMBL" id="REH47048.1"/>
    </source>
</evidence>
<gene>
    <name evidence="1" type="ORF">BCF44_106212</name>
</gene>
<evidence type="ECO:0000313" key="2">
    <source>
        <dbReference type="Proteomes" id="UP000256269"/>
    </source>
</evidence>
<dbReference type="EMBL" id="QUNO01000006">
    <property type="protein sequence ID" value="REH47048.1"/>
    <property type="molecule type" value="Genomic_DNA"/>
</dbReference>
<keyword evidence="2" id="KW-1185">Reference proteome</keyword>